<dbReference type="SUPFAM" id="SSF48024">
    <property type="entry name" value="N-terminal domain of DnaB helicase"/>
    <property type="match status" value="1"/>
</dbReference>
<dbReference type="PANTHER" id="PTHR30153">
    <property type="entry name" value="REPLICATIVE DNA HELICASE DNAB"/>
    <property type="match status" value="1"/>
</dbReference>
<name>A0A1Z1MEN2_9FLOR</name>
<dbReference type="PROSITE" id="PS51199">
    <property type="entry name" value="SF4_HELICASE"/>
    <property type="match status" value="1"/>
</dbReference>
<protein>
    <recommendedName>
        <fullName evidence="10">DNA 5'-3' helicase</fullName>
        <ecNumber evidence="10">5.6.2.3</ecNumber>
    </recommendedName>
</protein>
<evidence type="ECO:0000313" key="13">
    <source>
        <dbReference type="EMBL" id="ARW64443.1"/>
    </source>
</evidence>
<sequence>MNKFYKYKFIPQNYLAEEVLLGIVLIYPRIINKTKQLINEKVFFIEIHKKIFSKLIKKIDNTDNNMIRFLSEIGDRLGGINHMIELMKKSQVFISCCETNNYLEKLIKLLKKIYIKRLIIQLGYNIIGLGYINNIENYYLYTKILSYINNISKELEQGTNNDVTTIKQFISQKLLGIKYFNIENKLIETEKKITSGLLNLDTIIKNFPKGNLIIIAGRPSIGKTSLSINIAYHCFFTENINLLVFSLEMTSEQIFNKFMTIGSKINIEKQSIETVNNKNWEKISKICNKLLKQNIYVNEKPKLNIDQIEFIARNLKKNQFIELLIIDYLQLIDSSNKNNVTSNRSQEISHITRRLKLLAQYLKIPIIVISQLNRNIEVRQNKEPLLSDLKESGCIIYNKNIDYKEIEQQKDNPRKNIAALKTQFMYHSKKISKDIMNRISILNKKTFKYFIKKVNSELTYNHKCLYKNTWVKSSHILLTTNITLSFLSNEIEPIKLKRYSNKIKFNKCSKTYDIKINNYFNFLIQSIITHNSIEQDADIIIILYEIDNEKYNTKLTSNKIIDLKISKNRNGRTGYCKLNFEPYNNMFRDVL</sequence>
<dbReference type="RefSeq" id="YP_009395463.1">
    <property type="nucleotide sequence ID" value="NC_035277.1"/>
</dbReference>
<evidence type="ECO:0000256" key="4">
    <source>
        <dbReference type="ARBA" id="ARBA00022741"/>
    </source>
</evidence>
<evidence type="ECO:0000256" key="10">
    <source>
        <dbReference type="ARBA" id="ARBA00044969"/>
    </source>
</evidence>
<keyword evidence="13" id="KW-0934">Plastid</keyword>
<keyword evidence="4" id="KW-0547">Nucleotide-binding</keyword>
<dbReference type="InterPro" id="IPR016136">
    <property type="entry name" value="DNA_helicase_N/primase_C"/>
</dbReference>
<dbReference type="GO" id="GO:0006269">
    <property type="term" value="P:DNA replication, synthesis of primer"/>
    <property type="evidence" value="ECO:0007669"/>
    <property type="project" value="UniProtKB-KW"/>
</dbReference>
<dbReference type="PROSITE" id="PS50818">
    <property type="entry name" value="INTEIN_C_TER"/>
    <property type="match status" value="1"/>
</dbReference>
<reference evidence="13" key="1">
    <citation type="journal article" date="2017" name="J. Phycol.">
        <title>Analysis of chloroplast genomes and a supermatrix inform reclassification of the Rhodomelaceae (Rhodophyta).</title>
        <authorList>
            <person name="Diaz-Tapia P."/>
            <person name="Maggs C.A."/>
            <person name="West J.A."/>
            <person name="Verbruggen H."/>
        </authorList>
    </citation>
    <scope>NUCLEOTIDE SEQUENCE</scope>
    <source>
        <strain evidence="13">PD763</strain>
    </source>
</reference>
<feature type="domain" description="SF4 helicase" evidence="12">
    <location>
        <begin position="186"/>
        <end position="393"/>
    </location>
</feature>
<comment type="catalytic activity">
    <reaction evidence="11">
        <text>ATP + H2O = ADP + phosphate + H(+)</text>
        <dbReference type="Rhea" id="RHEA:13065"/>
        <dbReference type="ChEBI" id="CHEBI:15377"/>
        <dbReference type="ChEBI" id="CHEBI:15378"/>
        <dbReference type="ChEBI" id="CHEBI:30616"/>
        <dbReference type="ChEBI" id="CHEBI:43474"/>
        <dbReference type="ChEBI" id="CHEBI:456216"/>
        <dbReference type="EC" id="5.6.2.3"/>
    </reaction>
</comment>
<evidence type="ECO:0000259" key="12">
    <source>
        <dbReference type="PROSITE" id="PS51199"/>
    </source>
</evidence>
<dbReference type="SUPFAM" id="SSF52540">
    <property type="entry name" value="P-loop containing nucleoside triphosphate hydrolases"/>
    <property type="match status" value="1"/>
</dbReference>
<keyword evidence="6 13" id="KW-0347">Helicase</keyword>
<dbReference type="SMART" id="SM00382">
    <property type="entry name" value="AAA"/>
    <property type="match status" value="1"/>
</dbReference>
<keyword evidence="13" id="KW-0150">Chloroplast</keyword>
<evidence type="ECO:0000256" key="1">
    <source>
        <dbReference type="ARBA" id="ARBA00008428"/>
    </source>
</evidence>
<dbReference type="Pfam" id="PF03796">
    <property type="entry name" value="DnaB_C"/>
    <property type="match status" value="1"/>
</dbReference>
<keyword evidence="5" id="KW-0378">Hydrolase</keyword>
<dbReference type="InterPro" id="IPR007693">
    <property type="entry name" value="DNA_helicase_DnaB-like_N"/>
</dbReference>
<dbReference type="Gene3D" id="3.40.50.300">
    <property type="entry name" value="P-loop containing nucleotide triphosphate hydrolases"/>
    <property type="match status" value="2"/>
</dbReference>
<evidence type="ECO:0000256" key="7">
    <source>
        <dbReference type="ARBA" id="ARBA00022840"/>
    </source>
</evidence>
<dbReference type="EC" id="5.6.2.3" evidence="10"/>
<keyword evidence="8" id="KW-0238">DNA-binding</keyword>
<keyword evidence="7" id="KW-0067">ATP-binding</keyword>
<evidence type="ECO:0000256" key="2">
    <source>
        <dbReference type="ARBA" id="ARBA00022515"/>
    </source>
</evidence>
<dbReference type="GO" id="GO:0005829">
    <property type="term" value="C:cytosol"/>
    <property type="evidence" value="ECO:0007669"/>
    <property type="project" value="TreeGrafter"/>
</dbReference>
<dbReference type="Gene3D" id="1.10.860.10">
    <property type="entry name" value="DNAb Helicase, Chain A"/>
    <property type="match status" value="1"/>
</dbReference>
<dbReference type="Pfam" id="PF00772">
    <property type="entry name" value="DnaB"/>
    <property type="match status" value="1"/>
</dbReference>
<dbReference type="GeneID" id="33357490"/>
<dbReference type="PANTHER" id="PTHR30153:SF2">
    <property type="entry name" value="REPLICATIVE DNA HELICASE"/>
    <property type="match status" value="1"/>
</dbReference>
<proteinExistence type="inferred from homology"/>
<evidence type="ECO:0000256" key="11">
    <source>
        <dbReference type="ARBA" id="ARBA00048954"/>
    </source>
</evidence>
<accession>A0A1Z1MEN2</accession>
<evidence type="ECO:0000256" key="5">
    <source>
        <dbReference type="ARBA" id="ARBA00022801"/>
    </source>
</evidence>
<keyword evidence="9" id="KW-0413">Isomerase</keyword>
<dbReference type="InterPro" id="IPR030934">
    <property type="entry name" value="Intein_C"/>
</dbReference>
<dbReference type="InterPro" id="IPR003593">
    <property type="entry name" value="AAA+_ATPase"/>
</dbReference>
<dbReference type="EMBL" id="MF101432">
    <property type="protein sequence ID" value="ARW64443.1"/>
    <property type="molecule type" value="Genomic_DNA"/>
</dbReference>
<evidence type="ECO:0000256" key="9">
    <source>
        <dbReference type="ARBA" id="ARBA00023235"/>
    </source>
</evidence>
<dbReference type="GO" id="GO:0043139">
    <property type="term" value="F:5'-3' DNA helicase activity"/>
    <property type="evidence" value="ECO:0007669"/>
    <property type="project" value="UniProtKB-EC"/>
</dbReference>
<gene>
    <name evidence="13" type="primary">dnaB</name>
</gene>
<evidence type="ECO:0000256" key="8">
    <source>
        <dbReference type="ARBA" id="ARBA00023125"/>
    </source>
</evidence>
<evidence type="ECO:0000256" key="3">
    <source>
        <dbReference type="ARBA" id="ARBA00022705"/>
    </source>
</evidence>
<dbReference type="AlphaFoldDB" id="A0A1Z1MEN2"/>
<keyword evidence="2" id="KW-0639">Primosome</keyword>
<dbReference type="GO" id="GO:0016787">
    <property type="term" value="F:hydrolase activity"/>
    <property type="evidence" value="ECO:0007669"/>
    <property type="project" value="UniProtKB-KW"/>
</dbReference>
<geneLocation type="chloroplast" evidence="13"/>
<organism evidence="13">
    <name type="scientific">Polysiphonia infestans</name>
    <dbReference type="NCBI Taxonomy" id="2006978"/>
    <lineage>
        <taxon>Eukaryota</taxon>
        <taxon>Rhodophyta</taxon>
        <taxon>Florideophyceae</taxon>
        <taxon>Rhodymeniophycidae</taxon>
        <taxon>Ceramiales</taxon>
        <taxon>Rhodomelaceae</taxon>
        <taxon>Polysiphonioideae</taxon>
        <taxon>Polysiphonia</taxon>
    </lineage>
</organism>
<keyword evidence="3" id="KW-0235">DNA replication</keyword>
<comment type="similarity">
    <text evidence="1">Belongs to the helicase family. DnaB subfamily.</text>
</comment>
<dbReference type="GO" id="GO:0003677">
    <property type="term" value="F:DNA binding"/>
    <property type="evidence" value="ECO:0007669"/>
    <property type="project" value="UniProtKB-KW"/>
</dbReference>
<dbReference type="GO" id="GO:0005524">
    <property type="term" value="F:ATP binding"/>
    <property type="evidence" value="ECO:0007669"/>
    <property type="project" value="UniProtKB-KW"/>
</dbReference>
<dbReference type="InterPro" id="IPR007694">
    <property type="entry name" value="DNA_helicase_DnaB-like_C"/>
</dbReference>
<dbReference type="InterPro" id="IPR027417">
    <property type="entry name" value="P-loop_NTPase"/>
</dbReference>
<dbReference type="InterPro" id="IPR036185">
    <property type="entry name" value="DNA_heli_DnaB-like_N_sf"/>
</dbReference>
<evidence type="ECO:0000256" key="6">
    <source>
        <dbReference type="ARBA" id="ARBA00022806"/>
    </source>
</evidence>